<dbReference type="PROSITE" id="PS50114">
    <property type="entry name" value="GATA_ZN_FINGER_2"/>
    <property type="match status" value="1"/>
</dbReference>
<dbReference type="AlphaFoldDB" id="A0A5J4Z763"/>
<dbReference type="Proteomes" id="UP000324585">
    <property type="component" value="Unassembled WGS sequence"/>
</dbReference>
<gene>
    <name evidence="7" type="ORF">FVE85_7346</name>
</gene>
<dbReference type="GO" id="GO:0006355">
    <property type="term" value="P:regulation of DNA-templated transcription"/>
    <property type="evidence" value="ECO:0007669"/>
    <property type="project" value="InterPro"/>
</dbReference>
<proteinExistence type="predicted"/>
<dbReference type="InterPro" id="IPR052138">
    <property type="entry name" value="GATA_ZnFinger_Domain"/>
</dbReference>
<dbReference type="CDD" id="cd00202">
    <property type="entry name" value="ZnF_GATA"/>
    <property type="match status" value="1"/>
</dbReference>
<evidence type="ECO:0000256" key="4">
    <source>
        <dbReference type="PROSITE-ProRule" id="PRU00094"/>
    </source>
</evidence>
<keyword evidence="3" id="KW-0862">Zinc</keyword>
<dbReference type="InterPro" id="IPR000679">
    <property type="entry name" value="Znf_GATA"/>
</dbReference>
<protein>
    <submittedName>
        <fullName evidence="7">GATA transcription factor 9</fullName>
    </submittedName>
</protein>
<dbReference type="EMBL" id="VRMN01000001">
    <property type="protein sequence ID" value="KAA8499761.1"/>
    <property type="molecule type" value="Genomic_DNA"/>
</dbReference>
<dbReference type="SMART" id="SM00401">
    <property type="entry name" value="ZnF_GATA"/>
    <property type="match status" value="1"/>
</dbReference>
<dbReference type="SUPFAM" id="SSF57716">
    <property type="entry name" value="Glucocorticoid receptor-like (DNA-binding domain)"/>
    <property type="match status" value="1"/>
</dbReference>
<evidence type="ECO:0000313" key="7">
    <source>
        <dbReference type="EMBL" id="KAA8499761.1"/>
    </source>
</evidence>
<dbReference type="OrthoDB" id="5814at2759"/>
<evidence type="ECO:0000256" key="3">
    <source>
        <dbReference type="ARBA" id="ARBA00022833"/>
    </source>
</evidence>
<evidence type="ECO:0000256" key="1">
    <source>
        <dbReference type="ARBA" id="ARBA00022723"/>
    </source>
</evidence>
<dbReference type="GO" id="GO:0008270">
    <property type="term" value="F:zinc ion binding"/>
    <property type="evidence" value="ECO:0007669"/>
    <property type="project" value="UniProtKB-KW"/>
</dbReference>
<dbReference type="PANTHER" id="PTHR47255:SF4">
    <property type="entry name" value="GATA ZINC FINGER DOMAIN-CONTAINING PROTEIN 12"/>
    <property type="match status" value="1"/>
</dbReference>
<keyword evidence="1" id="KW-0479">Metal-binding</keyword>
<sequence length="188" mass="20326">MVASSAGKRCAHCSASDTPLWRVGPSGPKTLCNACGLRWRKTGRLDDVDDGAVHAGRNSHQGIPGARKPVASSKHTVKGVKKSSSAAAKGSAAAAVAAKRRSDAEGSYSPSSYVSDEDDADVRLLDVQPYGRGRVPRNMSPAHYWPPAVEEFRRSAVLKSERSYTVDDFWPLYRNVFSGLMVVQKTHR</sequence>
<reference evidence="8" key="1">
    <citation type="journal article" date="2019" name="Nat. Commun.">
        <title>Expansion of phycobilisome linker gene families in mesophilic red algae.</title>
        <authorList>
            <person name="Lee J."/>
            <person name="Kim D."/>
            <person name="Bhattacharya D."/>
            <person name="Yoon H.S."/>
        </authorList>
    </citation>
    <scope>NUCLEOTIDE SEQUENCE [LARGE SCALE GENOMIC DNA]</scope>
    <source>
        <strain evidence="8">CCMP 1328</strain>
    </source>
</reference>
<name>A0A5J4Z763_PORPP</name>
<keyword evidence="8" id="KW-1185">Reference proteome</keyword>
<dbReference type="PANTHER" id="PTHR47255">
    <property type="entry name" value="GATA TRANSCRIPTION FACTOR 22-RELATED"/>
    <property type="match status" value="1"/>
</dbReference>
<evidence type="ECO:0000313" key="8">
    <source>
        <dbReference type="Proteomes" id="UP000324585"/>
    </source>
</evidence>
<comment type="caution">
    <text evidence="7">The sequence shown here is derived from an EMBL/GenBank/DDBJ whole genome shotgun (WGS) entry which is preliminary data.</text>
</comment>
<dbReference type="GO" id="GO:0043565">
    <property type="term" value="F:sequence-specific DNA binding"/>
    <property type="evidence" value="ECO:0007669"/>
    <property type="project" value="InterPro"/>
</dbReference>
<evidence type="ECO:0000256" key="5">
    <source>
        <dbReference type="SAM" id="MobiDB-lite"/>
    </source>
</evidence>
<evidence type="ECO:0000256" key="2">
    <source>
        <dbReference type="ARBA" id="ARBA00022771"/>
    </source>
</evidence>
<evidence type="ECO:0000259" key="6">
    <source>
        <dbReference type="PROSITE" id="PS50114"/>
    </source>
</evidence>
<feature type="region of interest" description="Disordered" evidence="5">
    <location>
        <begin position="50"/>
        <end position="91"/>
    </location>
</feature>
<dbReference type="InterPro" id="IPR013088">
    <property type="entry name" value="Znf_NHR/GATA"/>
</dbReference>
<dbReference type="Pfam" id="PF00320">
    <property type="entry name" value="GATA"/>
    <property type="match status" value="1"/>
</dbReference>
<feature type="compositionally biased region" description="Low complexity" evidence="5">
    <location>
        <begin position="82"/>
        <end position="91"/>
    </location>
</feature>
<dbReference type="Gene3D" id="3.30.50.10">
    <property type="entry name" value="Erythroid Transcription Factor GATA-1, subunit A"/>
    <property type="match status" value="1"/>
</dbReference>
<organism evidence="7 8">
    <name type="scientific">Porphyridium purpureum</name>
    <name type="common">Red alga</name>
    <name type="synonym">Porphyridium cruentum</name>
    <dbReference type="NCBI Taxonomy" id="35688"/>
    <lineage>
        <taxon>Eukaryota</taxon>
        <taxon>Rhodophyta</taxon>
        <taxon>Bangiophyceae</taxon>
        <taxon>Porphyridiales</taxon>
        <taxon>Porphyridiaceae</taxon>
        <taxon>Porphyridium</taxon>
    </lineage>
</organism>
<keyword evidence="2 4" id="KW-0863">Zinc-finger</keyword>
<accession>A0A5J4Z763</accession>
<feature type="domain" description="GATA-type" evidence="6">
    <location>
        <begin position="4"/>
        <end position="43"/>
    </location>
</feature>